<dbReference type="Pfam" id="PF00296">
    <property type="entry name" value="Bac_luciferase"/>
    <property type="match status" value="1"/>
</dbReference>
<evidence type="ECO:0000313" key="7">
    <source>
        <dbReference type="Proteomes" id="UP000198327"/>
    </source>
</evidence>
<dbReference type="PANTHER" id="PTHR30011">
    <property type="entry name" value="ALKANESULFONATE MONOOXYGENASE-RELATED"/>
    <property type="match status" value="1"/>
</dbReference>
<dbReference type="InterPro" id="IPR051260">
    <property type="entry name" value="Diverse_substr_monoxygenases"/>
</dbReference>
<sequence>MSNRNPVPVGVRLSSGSSLTIRGLTHTVGVLDRSATGFVVLGTEVAGLEPSAVAGFVARRTSGLGLVVDAAVQRDHPYNIARRTASLDHLSRGRVGWWVLGYSSDTELGLGQRSSWVDASAQARTEDAVTAVRALWRTWPAEAVVGDVASNVFTRAEDIRHADHDGIFTTAGPLTVPTTPQGEPVVFGSHGADVTVGPTGFATVTVDGIDDALASGATGMVVEIDDVARWTRVLADLVARGSVKPRDGVTTLRDYLGVCVPAEPDLFSRRPAFT</sequence>
<dbReference type="EMBL" id="FZOW01000004">
    <property type="protein sequence ID" value="SNS65557.1"/>
    <property type="molecule type" value="Genomic_DNA"/>
</dbReference>
<proteinExistence type="predicted"/>
<dbReference type="InterPro" id="IPR011251">
    <property type="entry name" value="Luciferase-like_dom"/>
</dbReference>
<dbReference type="Proteomes" id="UP000198327">
    <property type="component" value="Unassembled WGS sequence"/>
</dbReference>
<evidence type="ECO:0000256" key="4">
    <source>
        <dbReference type="ARBA" id="ARBA00023033"/>
    </source>
</evidence>
<organism evidence="6 7">
    <name type="scientific">Rhodococcoides kyotonense</name>
    <dbReference type="NCBI Taxonomy" id="398843"/>
    <lineage>
        <taxon>Bacteria</taxon>
        <taxon>Bacillati</taxon>
        <taxon>Actinomycetota</taxon>
        <taxon>Actinomycetes</taxon>
        <taxon>Mycobacteriales</taxon>
        <taxon>Nocardiaceae</taxon>
        <taxon>Rhodococcoides</taxon>
    </lineage>
</organism>
<evidence type="ECO:0000256" key="1">
    <source>
        <dbReference type="ARBA" id="ARBA00022630"/>
    </source>
</evidence>
<dbReference type="SUPFAM" id="SSF51679">
    <property type="entry name" value="Bacterial luciferase-like"/>
    <property type="match status" value="1"/>
</dbReference>
<evidence type="ECO:0000259" key="5">
    <source>
        <dbReference type="Pfam" id="PF00296"/>
    </source>
</evidence>
<dbReference type="GO" id="GO:0004497">
    <property type="term" value="F:monooxygenase activity"/>
    <property type="evidence" value="ECO:0007669"/>
    <property type="project" value="UniProtKB-KW"/>
</dbReference>
<dbReference type="InterPro" id="IPR036661">
    <property type="entry name" value="Luciferase-like_sf"/>
</dbReference>
<protein>
    <submittedName>
        <fullName evidence="6">Luciferase-like monooxygenase</fullName>
    </submittedName>
</protein>
<feature type="domain" description="Luciferase-like" evidence="5">
    <location>
        <begin position="46"/>
        <end position="192"/>
    </location>
</feature>
<reference evidence="7" key="1">
    <citation type="submission" date="2017-06" db="EMBL/GenBank/DDBJ databases">
        <authorList>
            <person name="Varghese N."/>
            <person name="Submissions S."/>
        </authorList>
    </citation>
    <scope>NUCLEOTIDE SEQUENCE [LARGE SCALE GENOMIC DNA]</scope>
    <source>
        <strain evidence="7">JCM 23211</strain>
    </source>
</reference>
<evidence type="ECO:0000256" key="3">
    <source>
        <dbReference type="ARBA" id="ARBA00023002"/>
    </source>
</evidence>
<keyword evidence="4 6" id="KW-0503">Monooxygenase</keyword>
<dbReference type="RefSeq" id="WP_245865349.1">
    <property type="nucleotide sequence ID" value="NZ_FZOW01000004.1"/>
</dbReference>
<keyword evidence="7" id="KW-1185">Reference proteome</keyword>
<evidence type="ECO:0000256" key="2">
    <source>
        <dbReference type="ARBA" id="ARBA00022643"/>
    </source>
</evidence>
<keyword evidence="1" id="KW-0285">Flavoprotein</keyword>
<evidence type="ECO:0000313" key="6">
    <source>
        <dbReference type="EMBL" id="SNS65557.1"/>
    </source>
</evidence>
<dbReference type="GO" id="GO:0016705">
    <property type="term" value="F:oxidoreductase activity, acting on paired donors, with incorporation or reduction of molecular oxygen"/>
    <property type="evidence" value="ECO:0007669"/>
    <property type="project" value="InterPro"/>
</dbReference>
<keyword evidence="3" id="KW-0560">Oxidoreductase</keyword>
<accession>A0A239G8R3</accession>
<dbReference type="Gene3D" id="3.20.20.30">
    <property type="entry name" value="Luciferase-like domain"/>
    <property type="match status" value="1"/>
</dbReference>
<dbReference type="AlphaFoldDB" id="A0A239G8R3"/>
<name>A0A239G8R3_9NOCA</name>
<keyword evidence="2" id="KW-0288">FMN</keyword>
<dbReference type="PANTHER" id="PTHR30011:SF16">
    <property type="entry name" value="C2H2 FINGER DOMAIN TRANSCRIPTION FACTOR (EUROFUNG)-RELATED"/>
    <property type="match status" value="1"/>
</dbReference>
<gene>
    <name evidence="6" type="ORF">SAMN05421642_104117</name>
</gene>